<dbReference type="InterPro" id="IPR003591">
    <property type="entry name" value="Leu-rich_rpt_typical-subtyp"/>
</dbReference>
<feature type="non-terminal residue" evidence="13">
    <location>
        <position position="1"/>
    </location>
</feature>
<gene>
    <name evidence="13" type="ORF">PEVE_00002988</name>
</gene>
<evidence type="ECO:0000313" key="14">
    <source>
        <dbReference type="Proteomes" id="UP001159427"/>
    </source>
</evidence>
<keyword evidence="6 11" id="KW-1133">Transmembrane helix</keyword>
<dbReference type="PANTHER" id="PTHR24372">
    <property type="entry name" value="GLYCOPROTEIN HORMONE RECEPTOR"/>
    <property type="match status" value="1"/>
</dbReference>
<keyword evidence="7" id="KW-0297">G-protein coupled receptor</keyword>
<dbReference type="InterPro" id="IPR001611">
    <property type="entry name" value="Leu-rich_rpt"/>
</dbReference>
<dbReference type="Proteomes" id="UP001159427">
    <property type="component" value="Unassembled WGS sequence"/>
</dbReference>
<evidence type="ECO:0000256" key="8">
    <source>
        <dbReference type="ARBA" id="ARBA00023136"/>
    </source>
</evidence>
<keyword evidence="3" id="KW-0433">Leucine-rich repeat</keyword>
<name>A0ABN8QC50_9CNID</name>
<feature type="transmembrane region" description="Helical" evidence="11">
    <location>
        <begin position="388"/>
        <end position="408"/>
    </location>
</feature>
<protein>
    <recommendedName>
        <fullName evidence="12">G-protein coupled receptors family 1 profile domain-containing protein</fullName>
    </recommendedName>
</protein>
<dbReference type="SUPFAM" id="SSF81321">
    <property type="entry name" value="Family A G protein-coupled receptor-like"/>
    <property type="match status" value="1"/>
</dbReference>
<dbReference type="InterPro" id="IPR000276">
    <property type="entry name" value="GPCR_Rhodpsn"/>
</dbReference>
<evidence type="ECO:0000256" key="4">
    <source>
        <dbReference type="ARBA" id="ARBA00022692"/>
    </source>
</evidence>
<evidence type="ECO:0000256" key="11">
    <source>
        <dbReference type="SAM" id="Phobius"/>
    </source>
</evidence>
<dbReference type="InterPro" id="IPR017452">
    <property type="entry name" value="GPCR_Rhodpsn_7TM"/>
</dbReference>
<keyword evidence="10" id="KW-0807">Transducer</keyword>
<feature type="transmembrane region" description="Helical" evidence="11">
    <location>
        <begin position="353"/>
        <end position="376"/>
    </location>
</feature>
<feature type="transmembrane region" description="Helical" evidence="11">
    <location>
        <begin position="299"/>
        <end position="327"/>
    </location>
</feature>
<evidence type="ECO:0000313" key="13">
    <source>
        <dbReference type="EMBL" id="CAH3158876.1"/>
    </source>
</evidence>
<evidence type="ECO:0000256" key="7">
    <source>
        <dbReference type="ARBA" id="ARBA00023040"/>
    </source>
</evidence>
<keyword evidence="8 11" id="KW-0472">Membrane</keyword>
<keyword evidence="14" id="KW-1185">Reference proteome</keyword>
<feature type="domain" description="G-protein coupled receptors family 1 profile" evidence="12">
    <location>
        <begin position="137"/>
        <end position="406"/>
    </location>
</feature>
<dbReference type="PROSITE" id="PS50262">
    <property type="entry name" value="G_PROTEIN_RECEP_F1_2"/>
    <property type="match status" value="1"/>
</dbReference>
<evidence type="ECO:0000256" key="9">
    <source>
        <dbReference type="ARBA" id="ARBA00023170"/>
    </source>
</evidence>
<keyword evidence="5" id="KW-0677">Repeat</keyword>
<dbReference type="Gene3D" id="1.20.1070.10">
    <property type="entry name" value="Rhodopsin 7-helix transmembrane proteins"/>
    <property type="match status" value="1"/>
</dbReference>
<feature type="transmembrane region" description="Helical" evidence="11">
    <location>
        <begin position="159"/>
        <end position="182"/>
    </location>
</feature>
<keyword evidence="4 11" id="KW-0812">Transmembrane</keyword>
<evidence type="ECO:0000259" key="12">
    <source>
        <dbReference type="PROSITE" id="PS50262"/>
    </source>
</evidence>
<evidence type="ECO:0000256" key="10">
    <source>
        <dbReference type="ARBA" id="ARBA00023224"/>
    </source>
</evidence>
<keyword evidence="9" id="KW-0675">Receptor</keyword>
<dbReference type="Gene3D" id="3.80.10.10">
    <property type="entry name" value="Ribonuclease Inhibitor"/>
    <property type="match status" value="1"/>
</dbReference>
<accession>A0ABN8QC50</accession>
<dbReference type="PRINTS" id="PR00237">
    <property type="entry name" value="GPCRRHODOPSN"/>
</dbReference>
<dbReference type="PANTHER" id="PTHR24372:SF77">
    <property type="entry name" value="G-PROTEIN COUPLED RECEPTORS FAMILY 1 PROFILE DOMAIN-CONTAINING PROTEIN"/>
    <property type="match status" value="1"/>
</dbReference>
<evidence type="ECO:0000256" key="6">
    <source>
        <dbReference type="ARBA" id="ARBA00022989"/>
    </source>
</evidence>
<feature type="transmembrane region" description="Helical" evidence="11">
    <location>
        <begin position="202"/>
        <end position="221"/>
    </location>
</feature>
<evidence type="ECO:0000256" key="1">
    <source>
        <dbReference type="ARBA" id="ARBA00004651"/>
    </source>
</evidence>
<comment type="subcellular location">
    <subcellularLocation>
        <location evidence="1">Cell membrane</location>
        <topology evidence="1">Multi-pass membrane protein</topology>
    </subcellularLocation>
</comment>
<evidence type="ECO:0000256" key="5">
    <source>
        <dbReference type="ARBA" id="ARBA00022737"/>
    </source>
</evidence>
<dbReference type="EMBL" id="CALNXI010001179">
    <property type="protein sequence ID" value="CAH3158876.1"/>
    <property type="molecule type" value="Genomic_DNA"/>
</dbReference>
<proteinExistence type="predicted"/>
<dbReference type="SMART" id="SM00369">
    <property type="entry name" value="LRR_TYP"/>
    <property type="match status" value="3"/>
</dbReference>
<evidence type="ECO:0000256" key="3">
    <source>
        <dbReference type="ARBA" id="ARBA00022614"/>
    </source>
</evidence>
<feature type="transmembrane region" description="Helical" evidence="11">
    <location>
        <begin position="242"/>
        <end position="260"/>
    </location>
</feature>
<dbReference type="SUPFAM" id="SSF52058">
    <property type="entry name" value="L domain-like"/>
    <property type="match status" value="1"/>
</dbReference>
<dbReference type="InterPro" id="IPR032675">
    <property type="entry name" value="LRR_dom_sf"/>
</dbReference>
<dbReference type="Pfam" id="PF00001">
    <property type="entry name" value="7tm_1"/>
    <property type="match status" value="1"/>
</dbReference>
<feature type="transmembrane region" description="Helical" evidence="11">
    <location>
        <begin position="125"/>
        <end position="147"/>
    </location>
</feature>
<reference evidence="13 14" key="1">
    <citation type="submission" date="2022-05" db="EMBL/GenBank/DDBJ databases">
        <authorList>
            <consortium name="Genoscope - CEA"/>
            <person name="William W."/>
        </authorList>
    </citation>
    <scope>NUCLEOTIDE SEQUENCE [LARGE SCALE GENOMIC DNA]</scope>
</reference>
<organism evidence="13 14">
    <name type="scientific">Porites evermanni</name>
    <dbReference type="NCBI Taxonomy" id="104178"/>
    <lineage>
        <taxon>Eukaryota</taxon>
        <taxon>Metazoa</taxon>
        <taxon>Cnidaria</taxon>
        <taxon>Anthozoa</taxon>
        <taxon>Hexacorallia</taxon>
        <taxon>Scleractinia</taxon>
        <taxon>Fungiina</taxon>
        <taxon>Poritidae</taxon>
        <taxon>Porites</taxon>
    </lineage>
</organism>
<keyword evidence="2" id="KW-1003">Cell membrane</keyword>
<evidence type="ECO:0000256" key="2">
    <source>
        <dbReference type="ARBA" id="ARBA00022475"/>
    </source>
</evidence>
<dbReference type="Pfam" id="PF13855">
    <property type="entry name" value="LRR_8"/>
    <property type="match status" value="1"/>
</dbReference>
<sequence>VLPDLLFHSYLQKNSLRELPHSIFKGLFNLRNVDLSNNRLVGLPWFIFNDLTNLTTIYLQKNSLRELPHSIFKGLFNLRNVKMDTFSLCCYVNVSLKEVACQFPKEAKDAFSGCNRMIHHQSLRISIWLLGLLAVLGNLAVIAWRMIRREDHPIQSCLLTNLALSDFLMGVYLMIISIQDQILSGNYFSYDRKWRSGELCRFAGALSVLSSEVSVLMLTVITAERLISIVFALKISRLTLRGAYRICSAVWIFGVAIAIVPKFDFPYFCNKDREYGYYGRSSVCLPLQLSSERLAGWEYSVAIFIILNLAAFLFILAAYIFIILTVFKSQRRITSNGESNTSLNRESTLARRVFAIILTDFSCWVPVVILSILALFGKFKDPDGTVYVWFAVFVLPINSSVNPVLYTFSTPKVLVKHPQS</sequence>
<comment type="caution">
    <text evidence="13">The sequence shown here is derived from an EMBL/GenBank/DDBJ whole genome shotgun (WGS) entry which is preliminary data.</text>
</comment>